<dbReference type="InterPro" id="IPR001683">
    <property type="entry name" value="PX_dom"/>
</dbReference>
<dbReference type="GeneID" id="20216382"/>
<reference evidence="4" key="3">
    <citation type="submission" date="2015-06" db="UniProtKB">
        <authorList>
            <consortium name="EnsemblMetazoa"/>
        </authorList>
    </citation>
    <scope>IDENTIFICATION</scope>
</reference>
<dbReference type="Proteomes" id="UP000015101">
    <property type="component" value="Unassembled WGS sequence"/>
</dbReference>
<dbReference type="GO" id="GO:0006897">
    <property type="term" value="P:endocytosis"/>
    <property type="evidence" value="ECO:0000318"/>
    <property type="project" value="GO_Central"/>
</dbReference>
<dbReference type="OMA" id="WDESSTM"/>
<dbReference type="Pfam" id="PF10456">
    <property type="entry name" value="BAR_3_WASP_bdg"/>
    <property type="match status" value="1"/>
</dbReference>
<dbReference type="eggNOG" id="KOG2528">
    <property type="taxonomic scope" value="Eukaryota"/>
</dbReference>
<dbReference type="EnsemblMetazoa" id="HelroT84767">
    <property type="protein sequence ID" value="HelroP84767"/>
    <property type="gene ID" value="HelroG84767"/>
</dbReference>
<dbReference type="InterPro" id="IPR036871">
    <property type="entry name" value="PX_dom_sf"/>
</dbReference>
<dbReference type="GO" id="GO:0016197">
    <property type="term" value="P:endosomal transport"/>
    <property type="evidence" value="ECO:0000318"/>
    <property type="project" value="GO_Central"/>
</dbReference>
<dbReference type="PANTHER" id="PTHR45827:SF1">
    <property type="entry name" value="SORTING NEXIN"/>
    <property type="match status" value="1"/>
</dbReference>
<comment type="similarity">
    <text evidence="1">Belongs to the sorting nexin family.</text>
</comment>
<keyword evidence="5" id="KW-1185">Reference proteome</keyword>
<dbReference type="STRING" id="6412.T1G5N5"/>
<dbReference type="KEGG" id="hro:HELRODRAFT_84767"/>
<dbReference type="HOGENOM" id="CLU_021494_0_0_1"/>
<name>T1G5N5_HELRO</name>
<dbReference type="PROSITE" id="PS50195">
    <property type="entry name" value="PX"/>
    <property type="match status" value="1"/>
</dbReference>
<evidence type="ECO:0000313" key="3">
    <source>
        <dbReference type="EMBL" id="ESN98347.1"/>
    </source>
</evidence>
<dbReference type="Pfam" id="PF00787">
    <property type="entry name" value="PX"/>
    <property type="match status" value="1"/>
</dbReference>
<dbReference type="EMBL" id="KB097182">
    <property type="protein sequence ID" value="ESN98347.1"/>
    <property type="molecule type" value="Genomic_DNA"/>
</dbReference>
<dbReference type="InParanoid" id="T1G5N5"/>
<evidence type="ECO:0000256" key="1">
    <source>
        <dbReference type="ARBA" id="ARBA00010883"/>
    </source>
</evidence>
<dbReference type="GO" id="GO:0035091">
    <property type="term" value="F:phosphatidylinositol binding"/>
    <property type="evidence" value="ECO:0000318"/>
    <property type="project" value="GO_Central"/>
</dbReference>
<dbReference type="EMBL" id="AMQM01005974">
    <property type="status" value="NOT_ANNOTATED_CDS"/>
    <property type="molecule type" value="Genomic_DNA"/>
</dbReference>
<evidence type="ECO:0000313" key="4">
    <source>
        <dbReference type="EnsemblMetazoa" id="HelroP84767"/>
    </source>
</evidence>
<dbReference type="Gene3D" id="3.30.1520.10">
    <property type="entry name" value="Phox-like domain"/>
    <property type="match status" value="1"/>
</dbReference>
<dbReference type="GO" id="GO:0031410">
    <property type="term" value="C:cytoplasmic vesicle"/>
    <property type="evidence" value="ECO:0000318"/>
    <property type="project" value="GO_Central"/>
</dbReference>
<reference evidence="3 5" key="2">
    <citation type="journal article" date="2013" name="Nature">
        <title>Insights into bilaterian evolution from three spiralian genomes.</title>
        <authorList>
            <person name="Simakov O."/>
            <person name="Marletaz F."/>
            <person name="Cho S.J."/>
            <person name="Edsinger-Gonzales E."/>
            <person name="Havlak P."/>
            <person name="Hellsten U."/>
            <person name="Kuo D.H."/>
            <person name="Larsson T."/>
            <person name="Lv J."/>
            <person name="Arendt D."/>
            <person name="Savage R."/>
            <person name="Osoegawa K."/>
            <person name="de Jong P."/>
            <person name="Grimwood J."/>
            <person name="Chapman J.A."/>
            <person name="Shapiro H."/>
            <person name="Aerts A."/>
            <person name="Otillar R.P."/>
            <person name="Terry A.Y."/>
            <person name="Boore J.L."/>
            <person name="Grigoriev I.V."/>
            <person name="Lindberg D.R."/>
            <person name="Seaver E.C."/>
            <person name="Weisblat D.A."/>
            <person name="Putnam N.H."/>
            <person name="Rokhsar D.S."/>
        </authorList>
    </citation>
    <scope>NUCLEOTIDE SEQUENCE</scope>
</reference>
<sequence>MTFNSNFNFFSPNKLKQDIPTWADPKEKYTCQVISVKKEKAMLGIKTNLVYQLIPTFSNIQVSRKISQFEWLNQKLSCKFSMAFLPPLPDKRAIQQSDSKDDETECKRQLLQRWVNRISTHPVLSQSNVFRDLFLSTTDAKRYSDSKKLFDKDQYVGGQFFYLIKAPKVNRETCEKLLDQFVSFTKSMENSCAIFEETSSSFLKSHVLSVEKQYEKTANAFASLAQTFELNTLDRSNELAVLYREVGKLYIDSAILFRKKCVGATKSLLAIIREYNSILKNVPDIMIIQKTAMQKASSKKGNLSEQEESEMNDRVNVVTATLAAEVTHFHKERIEDFNDILMEYLKDQLEYHEGVSDVGLYAIV</sequence>
<proteinExistence type="inferred from homology"/>
<dbReference type="CTD" id="20216382"/>
<dbReference type="SMART" id="SM00312">
    <property type="entry name" value="PX"/>
    <property type="match status" value="1"/>
</dbReference>
<reference evidence="5" key="1">
    <citation type="submission" date="2012-12" db="EMBL/GenBank/DDBJ databases">
        <authorList>
            <person name="Hellsten U."/>
            <person name="Grimwood J."/>
            <person name="Chapman J.A."/>
            <person name="Shapiro H."/>
            <person name="Aerts A."/>
            <person name="Otillar R.P."/>
            <person name="Terry A.Y."/>
            <person name="Boore J.L."/>
            <person name="Simakov O."/>
            <person name="Marletaz F."/>
            <person name="Cho S.-J."/>
            <person name="Edsinger-Gonzales E."/>
            <person name="Havlak P."/>
            <person name="Kuo D.-H."/>
            <person name="Larsson T."/>
            <person name="Lv J."/>
            <person name="Arendt D."/>
            <person name="Savage R."/>
            <person name="Osoegawa K."/>
            <person name="de Jong P."/>
            <person name="Lindberg D.R."/>
            <person name="Seaver E.C."/>
            <person name="Weisblat D.A."/>
            <person name="Putnam N.H."/>
            <person name="Grigoriev I.V."/>
            <person name="Rokhsar D.S."/>
        </authorList>
    </citation>
    <scope>NUCLEOTIDE SEQUENCE</scope>
</reference>
<dbReference type="GO" id="GO:0097320">
    <property type="term" value="P:plasma membrane tubulation"/>
    <property type="evidence" value="ECO:0000318"/>
    <property type="project" value="GO_Central"/>
</dbReference>
<dbReference type="InterPro" id="IPR027267">
    <property type="entry name" value="AH/BAR_dom_sf"/>
</dbReference>
<gene>
    <name evidence="4" type="primary">20216382</name>
    <name evidence="3" type="ORF">HELRODRAFT_84767</name>
</gene>
<evidence type="ECO:0000313" key="5">
    <source>
        <dbReference type="Proteomes" id="UP000015101"/>
    </source>
</evidence>
<dbReference type="RefSeq" id="XP_009023554.1">
    <property type="nucleotide sequence ID" value="XM_009025306.1"/>
</dbReference>
<dbReference type="AlphaFoldDB" id="T1G5N5"/>
<feature type="domain" description="PX" evidence="2">
    <location>
        <begin position="29"/>
        <end position="141"/>
    </location>
</feature>
<dbReference type="PANTHER" id="PTHR45827">
    <property type="entry name" value="SORTING NEXIN"/>
    <property type="match status" value="1"/>
</dbReference>
<organism evidence="4 5">
    <name type="scientific">Helobdella robusta</name>
    <name type="common">Californian leech</name>
    <dbReference type="NCBI Taxonomy" id="6412"/>
    <lineage>
        <taxon>Eukaryota</taxon>
        <taxon>Metazoa</taxon>
        <taxon>Spiralia</taxon>
        <taxon>Lophotrochozoa</taxon>
        <taxon>Annelida</taxon>
        <taxon>Clitellata</taxon>
        <taxon>Hirudinea</taxon>
        <taxon>Rhynchobdellida</taxon>
        <taxon>Glossiphoniidae</taxon>
        <taxon>Helobdella</taxon>
    </lineage>
</organism>
<dbReference type="GO" id="GO:0005886">
    <property type="term" value="C:plasma membrane"/>
    <property type="evidence" value="ECO:0000318"/>
    <property type="project" value="GO_Central"/>
</dbReference>
<dbReference type="Gene3D" id="1.20.1270.60">
    <property type="entry name" value="Arfaptin homology (AH) domain/BAR domain"/>
    <property type="match status" value="1"/>
</dbReference>
<evidence type="ECO:0000259" key="2">
    <source>
        <dbReference type="PROSITE" id="PS50195"/>
    </source>
</evidence>
<protein>
    <recommendedName>
        <fullName evidence="2">PX domain-containing protein</fullName>
    </recommendedName>
</protein>
<dbReference type="InterPro" id="IPR019497">
    <property type="entry name" value="Sorting_nexin_WASP-bd-dom"/>
</dbReference>
<dbReference type="OrthoDB" id="10254720at2759"/>
<accession>T1G5N5</accession>
<dbReference type="SUPFAM" id="SSF64268">
    <property type="entry name" value="PX domain"/>
    <property type="match status" value="1"/>
</dbReference>